<dbReference type="OrthoDB" id="2121326at2759"/>
<dbReference type="InterPro" id="IPR013766">
    <property type="entry name" value="Thioredoxin_domain"/>
</dbReference>
<organism evidence="3 4">
    <name type="scientific">Chlamydomonas eustigma</name>
    <dbReference type="NCBI Taxonomy" id="1157962"/>
    <lineage>
        <taxon>Eukaryota</taxon>
        <taxon>Viridiplantae</taxon>
        <taxon>Chlorophyta</taxon>
        <taxon>core chlorophytes</taxon>
        <taxon>Chlorophyceae</taxon>
        <taxon>CS clade</taxon>
        <taxon>Chlamydomonadales</taxon>
        <taxon>Chlamydomonadaceae</taxon>
        <taxon>Chlamydomonas</taxon>
    </lineage>
</organism>
<name>A0A250XLW6_9CHLO</name>
<evidence type="ECO:0000313" key="4">
    <source>
        <dbReference type="Proteomes" id="UP000232323"/>
    </source>
</evidence>
<dbReference type="AlphaFoldDB" id="A0A250XLW6"/>
<keyword evidence="4" id="KW-1185">Reference proteome</keyword>
<dbReference type="InterPro" id="IPR036249">
    <property type="entry name" value="Thioredoxin-like_sf"/>
</dbReference>
<comment type="caution">
    <text evidence="3">The sequence shown here is derived from an EMBL/GenBank/DDBJ whole genome shotgun (WGS) entry which is preliminary data.</text>
</comment>
<dbReference type="CDD" id="cd02947">
    <property type="entry name" value="TRX_family"/>
    <property type="match status" value="1"/>
</dbReference>
<protein>
    <recommendedName>
        <fullName evidence="2">Thioredoxin domain-containing protein</fullName>
    </recommendedName>
</protein>
<gene>
    <name evidence="3" type="ORF">CEUSTIGMA_g11518.t1</name>
</gene>
<dbReference type="Proteomes" id="UP000232323">
    <property type="component" value="Unassembled WGS sequence"/>
</dbReference>
<keyword evidence="1" id="KW-1015">Disulfide bond</keyword>
<proteinExistence type="predicted"/>
<dbReference type="InterPro" id="IPR017937">
    <property type="entry name" value="Thioredoxin_CS"/>
</dbReference>
<dbReference type="PROSITE" id="PS00194">
    <property type="entry name" value="THIOREDOXIN_1"/>
    <property type="match status" value="1"/>
</dbReference>
<evidence type="ECO:0000256" key="1">
    <source>
        <dbReference type="ARBA" id="ARBA00023157"/>
    </source>
</evidence>
<evidence type="ECO:0000313" key="3">
    <source>
        <dbReference type="EMBL" id="GAX84095.1"/>
    </source>
</evidence>
<accession>A0A250XLW6</accession>
<evidence type="ECO:0000259" key="2">
    <source>
        <dbReference type="PROSITE" id="PS51352"/>
    </source>
</evidence>
<dbReference type="PROSITE" id="PS51352">
    <property type="entry name" value="THIOREDOXIN_2"/>
    <property type="match status" value="1"/>
</dbReference>
<feature type="domain" description="Thioredoxin" evidence="2">
    <location>
        <begin position="40"/>
        <end position="154"/>
    </location>
</feature>
<dbReference type="Pfam" id="PF00085">
    <property type="entry name" value="Thioredoxin"/>
    <property type="match status" value="1"/>
</dbReference>
<dbReference type="PANTHER" id="PTHR46115">
    <property type="entry name" value="THIOREDOXIN-LIKE PROTEIN 1"/>
    <property type="match status" value="1"/>
</dbReference>
<sequence length="154" mass="16573">MLANSALFQAMTIATPARTLAFSASGLLLSVFSGNRTFAQAASAGSPSAVVDMSDDKTFDQLIQKSNQLVVVDFTAKWCGPCRMIAPIYDQLSIQHPTVTFTKVDIDNPDLAGTASSHSITGVPTFVFYKNGKRLETFSGAQKDLLINLVDKHK</sequence>
<dbReference type="PRINTS" id="PR00421">
    <property type="entry name" value="THIOREDOXIN"/>
</dbReference>
<dbReference type="Gene3D" id="3.40.30.10">
    <property type="entry name" value="Glutaredoxin"/>
    <property type="match status" value="1"/>
</dbReference>
<dbReference type="EMBL" id="BEGY01000116">
    <property type="protein sequence ID" value="GAX84095.1"/>
    <property type="molecule type" value="Genomic_DNA"/>
</dbReference>
<dbReference type="STRING" id="1157962.A0A250XLW6"/>
<dbReference type="SUPFAM" id="SSF52833">
    <property type="entry name" value="Thioredoxin-like"/>
    <property type="match status" value="1"/>
</dbReference>
<reference evidence="3 4" key="1">
    <citation type="submission" date="2017-08" db="EMBL/GenBank/DDBJ databases">
        <title>Acidophilic green algal genome provides insights into adaptation to an acidic environment.</title>
        <authorList>
            <person name="Hirooka S."/>
            <person name="Hirose Y."/>
            <person name="Kanesaki Y."/>
            <person name="Higuchi S."/>
            <person name="Fujiwara T."/>
            <person name="Onuma R."/>
            <person name="Era A."/>
            <person name="Ohbayashi R."/>
            <person name="Uzuka A."/>
            <person name="Nozaki H."/>
            <person name="Yoshikawa H."/>
            <person name="Miyagishima S.Y."/>
        </authorList>
    </citation>
    <scope>NUCLEOTIDE SEQUENCE [LARGE SCALE GENOMIC DNA]</scope>
    <source>
        <strain evidence="3 4">NIES-2499</strain>
    </source>
</reference>
<dbReference type="FunFam" id="3.40.30.10:FF:000245">
    <property type="entry name" value="Thioredoxin"/>
    <property type="match status" value="1"/>
</dbReference>